<name>A0A4D7QS85_9HYPH</name>
<dbReference type="RefSeq" id="WP_137100283.1">
    <property type="nucleotide sequence ID" value="NZ_CP039865.1"/>
</dbReference>
<keyword evidence="3" id="KW-1185">Reference proteome</keyword>
<dbReference type="Proteomes" id="UP000298588">
    <property type="component" value="Chromosome"/>
</dbReference>
<feature type="compositionally biased region" description="Basic residues" evidence="1">
    <location>
        <begin position="220"/>
        <end position="230"/>
    </location>
</feature>
<feature type="region of interest" description="Disordered" evidence="1">
    <location>
        <begin position="1"/>
        <end position="35"/>
    </location>
</feature>
<evidence type="ECO:0000313" key="3">
    <source>
        <dbReference type="Proteomes" id="UP000298588"/>
    </source>
</evidence>
<evidence type="ECO:0000313" key="2">
    <source>
        <dbReference type="EMBL" id="QCK86952.1"/>
    </source>
</evidence>
<proteinExistence type="predicted"/>
<protein>
    <submittedName>
        <fullName evidence="2">DUF3306 domain-containing protein</fullName>
    </submittedName>
</protein>
<accession>A0A4D7QS85</accession>
<organism evidence="2 3">
    <name type="scientific">Phreatobacter aquaticus</name>
    <dbReference type="NCBI Taxonomy" id="2570229"/>
    <lineage>
        <taxon>Bacteria</taxon>
        <taxon>Pseudomonadati</taxon>
        <taxon>Pseudomonadota</taxon>
        <taxon>Alphaproteobacteria</taxon>
        <taxon>Hyphomicrobiales</taxon>
        <taxon>Phreatobacteraceae</taxon>
        <taxon>Phreatobacter</taxon>
    </lineage>
</organism>
<dbReference type="KEGG" id="paqt:E8L99_14900"/>
<dbReference type="AlphaFoldDB" id="A0A4D7QS85"/>
<feature type="region of interest" description="Disordered" evidence="1">
    <location>
        <begin position="199"/>
        <end position="230"/>
    </location>
</feature>
<evidence type="ECO:0000256" key="1">
    <source>
        <dbReference type="SAM" id="MobiDB-lite"/>
    </source>
</evidence>
<dbReference type="InterPro" id="IPR021735">
    <property type="entry name" value="DUF3306"/>
</dbReference>
<reference evidence="2 3" key="1">
    <citation type="submission" date="2019-04" db="EMBL/GenBank/DDBJ databases">
        <title>Phreatobacter aquaticus sp. nov.</title>
        <authorList>
            <person name="Choi A."/>
            <person name="Baek K."/>
        </authorList>
    </citation>
    <scope>NUCLEOTIDE SEQUENCE [LARGE SCALE GENOMIC DNA]</scope>
    <source>
        <strain evidence="2 3">NMCR1094</strain>
    </source>
</reference>
<dbReference type="Pfam" id="PF11748">
    <property type="entry name" value="DUF3306"/>
    <property type="match status" value="1"/>
</dbReference>
<gene>
    <name evidence="2" type="ORF">E8L99_14900</name>
</gene>
<dbReference type="EMBL" id="CP039865">
    <property type="protein sequence ID" value="QCK86952.1"/>
    <property type="molecule type" value="Genomic_DNA"/>
</dbReference>
<dbReference type="OrthoDB" id="8100830at2"/>
<sequence>MSGSDEGFLSRWSRLKREPEPEAPEVVEPPPAPASDLAKSVEEIVAALPRIEDLLPGQSLSGFMQAGVPVDLKNAALRRMWTIDPAIRDFVGEALDYAYDYNTPGGAPGFGPMITSPDQVNEVLAMFDKAMPKLTPDSRMTGDSDNLPQHDDVTRKADLADAASQQNRAGLASQEASLPTPMTVAATEPAPALDFARAKADHGPVALQEKSVNSAALPSKSRRHGSALPH</sequence>